<evidence type="ECO:0000256" key="1">
    <source>
        <dbReference type="SAM" id="MobiDB-lite"/>
    </source>
</evidence>
<reference evidence="4 5" key="1">
    <citation type="submission" date="2020-03" db="EMBL/GenBank/DDBJ databases">
        <authorList>
            <person name="Zhu W."/>
        </authorList>
    </citation>
    <scope>NUCLEOTIDE SEQUENCE [LARGE SCALE GENOMIC DNA]</scope>
    <source>
        <strain evidence="4 5">323-1</strain>
    </source>
</reference>
<keyword evidence="2" id="KW-0472">Membrane</keyword>
<evidence type="ECO:0000259" key="3">
    <source>
        <dbReference type="Pfam" id="PF09834"/>
    </source>
</evidence>
<dbReference type="InterPro" id="IPR018638">
    <property type="entry name" value="DUF2061_membrane"/>
</dbReference>
<feature type="domain" description="DUF2061" evidence="3">
    <location>
        <begin position="17"/>
        <end position="66"/>
    </location>
</feature>
<protein>
    <submittedName>
        <fullName evidence="4">DUF2061 domain-containing protein</fullName>
    </submittedName>
</protein>
<accession>A0A6G8RSL9</accession>
<proteinExistence type="predicted"/>
<keyword evidence="5" id="KW-1185">Reference proteome</keyword>
<evidence type="ECO:0000313" key="4">
    <source>
        <dbReference type="EMBL" id="QIO04901.1"/>
    </source>
</evidence>
<keyword evidence="2" id="KW-1133">Transmembrane helix</keyword>
<dbReference type="Pfam" id="PF09834">
    <property type="entry name" value="DUF2061"/>
    <property type="match status" value="1"/>
</dbReference>
<gene>
    <name evidence="4" type="ORF">G8E00_02410</name>
</gene>
<feature type="transmembrane region" description="Helical" evidence="2">
    <location>
        <begin position="21"/>
        <end position="49"/>
    </location>
</feature>
<dbReference type="AlphaFoldDB" id="A0A6G8RSL9"/>
<feature type="compositionally biased region" description="Polar residues" evidence="1">
    <location>
        <begin position="75"/>
        <end position="90"/>
    </location>
</feature>
<organism evidence="4 5">
    <name type="scientific">Acinetobacter shaoyimingii</name>
    <dbReference type="NCBI Taxonomy" id="2715164"/>
    <lineage>
        <taxon>Bacteria</taxon>
        <taxon>Pseudomonadati</taxon>
        <taxon>Pseudomonadota</taxon>
        <taxon>Gammaproteobacteria</taxon>
        <taxon>Moraxellales</taxon>
        <taxon>Moraxellaceae</taxon>
        <taxon>Acinetobacter</taxon>
    </lineage>
</organism>
<sequence length="90" mass="10381">MAHIQSFVANNRRMFKKTFSYYIMHISVAMLVGYFVTGSLAMAIALSLLEPTVQAFAFFFHEKIWERNQQKSDQQKNNPLPTMTTQSTEA</sequence>
<feature type="region of interest" description="Disordered" evidence="1">
    <location>
        <begin position="69"/>
        <end position="90"/>
    </location>
</feature>
<name>A0A6G8RSL9_9GAMM</name>
<dbReference type="Proteomes" id="UP000502297">
    <property type="component" value="Chromosome"/>
</dbReference>
<evidence type="ECO:0000256" key="2">
    <source>
        <dbReference type="SAM" id="Phobius"/>
    </source>
</evidence>
<dbReference type="EMBL" id="CP049801">
    <property type="protein sequence ID" value="QIO04901.1"/>
    <property type="molecule type" value="Genomic_DNA"/>
</dbReference>
<keyword evidence="2" id="KW-0812">Transmembrane</keyword>
<evidence type="ECO:0000313" key="5">
    <source>
        <dbReference type="Proteomes" id="UP000502297"/>
    </source>
</evidence>
<dbReference type="KEGG" id="asha:G8E00_02410"/>
<dbReference type="RefSeq" id="WP_166221739.1">
    <property type="nucleotide sequence ID" value="NZ_CP049801.1"/>
</dbReference>